<dbReference type="EMBL" id="MFDD01000011">
    <property type="protein sequence ID" value="OGE40403.1"/>
    <property type="molecule type" value="Genomic_DNA"/>
</dbReference>
<feature type="transmembrane region" description="Helical" evidence="5">
    <location>
        <begin position="161"/>
        <end position="177"/>
    </location>
</feature>
<reference evidence="7 8" key="1">
    <citation type="journal article" date="2016" name="Nat. Commun.">
        <title>Thousands of microbial genomes shed light on interconnected biogeochemical processes in an aquifer system.</title>
        <authorList>
            <person name="Anantharaman K."/>
            <person name="Brown C.T."/>
            <person name="Hug L.A."/>
            <person name="Sharon I."/>
            <person name="Castelle C.J."/>
            <person name="Probst A.J."/>
            <person name="Thomas B.C."/>
            <person name="Singh A."/>
            <person name="Wilkins M.J."/>
            <person name="Karaoz U."/>
            <person name="Brodie E.L."/>
            <person name="Williams K.H."/>
            <person name="Hubbard S.S."/>
            <person name="Banfield J.F."/>
        </authorList>
    </citation>
    <scope>NUCLEOTIDE SEQUENCE [LARGE SCALE GENOMIC DNA]</scope>
</reference>
<name>A0A1F5KHI9_9BACT</name>
<evidence type="ECO:0000256" key="5">
    <source>
        <dbReference type="SAM" id="Phobius"/>
    </source>
</evidence>
<dbReference type="AlphaFoldDB" id="A0A1F5KHI9"/>
<feature type="transmembrane region" description="Helical" evidence="5">
    <location>
        <begin position="189"/>
        <end position="214"/>
    </location>
</feature>
<dbReference type="PANTHER" id="PTHR37422:SF13">
    <property type="entry name" value="LIPOPOLYSACCHARIDE BIOSYNTHESIS PROTEIN PA4999-RELATED"/>
    <property type="match status" value="1"/>
</dbReference>
<evidence type="ECO:0000259" key="6">
    <source>
        <dbReference type="Pfam" id="PF04932"/>
    </source>
</evidence>
<evidence type="ECO:0000313" key="7">
    <source>
        <dbReference type="EMBL" id="OGE40403.1"/>
    </source>
</evidence>
<dbReference type="PANTHER" id="PTHR37422">
    <property type="entry name" value="TEICHURONIC ACID BIOSYNTHESIS PROTEIN TUAE"/>
    <property type="match status" value="1"/>
</dbReference>
<evidence type="ECO:0000256" key="3">
    <source>
        <dbReference type="ARBA" id="ARBA00022989"/>
    </source>
</evidence>
<organism evidence="7 8">
    <name type="scientific">Candidatus Daviesbacteria bacterium RIFCSPHIGHO2_02_FULL_43_12</name>
    <dbReference type="NCBI Taxonomy" id="1797776"/>
    <lineage>
        <taxon>Bacteria</taxon>
        <taxon>Candidatus Daviesiibacteriota</taxon>
    </lineage>
</organism>
<gene>
    <name evidence="7" type="ORF">A3D25_00055</name>
</gene>
<evidence type="ECO:0000313" key="8">
    <source>
        <dbReference type="Proteomes" id="UP000177328"/>
    </source>
</evidence>
<keyword evidence="3 5" id="KW-1133">Transmembrane helix</keyword>
<evidence type="ECO:0000256" key="1">
    <source>
        <dbReference type="ARBA" id="ARBA00004141"/>
    </source>
</evidence>
<keyword evidence="2 5" id="KW-0812">Transmembrane</keyword>
<dbReference type="GO" id="GO:0016020">
    <property type="term" value="C:membrane"/>
    <property type="evidence" value="ECO:0007669"/>
    <property type="project" value="UniProtKB-SubCell"/>
</dbReference>
<accession>A0A1F5KHI9</accession>
<evidence type="ECO:0000256" key="2">
    <source>
        <dbReference type="ARBA" id="ARBA00022692"/>
    </source>
</evidence>
<feature type="transmembrane region" description="Helical" evidence="5">
    <location>
        <begin position="119"/>
        <end position="141"/>
    </location>
</feature>
<dbReference type="InterPro" id="IPR007016">
    <property type="entry name" value="O-antigen_ligase-rel_domated"/>
</dbReference>
<feature type="transmembrane region" description="Helical" evidence="5">
    <location>
        <begin position="359"/>
        <end position="385"/>
    </location>
</feature>
<feature type="domain" description="O-antigen ligase-related" evidence="6">
    <location>
        <begin position="185"/>
        <end position="339"/>
    </location>
</feature>
<protein>
    <recommendedName>
        <fullName evidence="6">O-antigen ligase-related domain-containing protein</fullName>
    </recommendedName>
</protein>
<sequence length="394" mass="45257">MGFLLAGTLFIIPLLGFTGALGFEGVKVVGLYLLTSVALFVWGVKLAKLKKNFQLSKAWILPALFLLTLLISSLKSKEPVTSLIGEYPYFQGWLSYLFLIFLAVLIAKSKIRQEWIEFSLILSSLFVSLVALKEAFLVYVLHHSVNLYAGRVGSTFGQANFYSGFLLLCLPLVVKHLQRRWGKITFGLLMLGILISLSKLAISLLAGFCFYLIIRAYPKFRKWTLTCLVIVILFSQILSRERHSGIWYSEVVDPQTASWLQLHAPEKRIFIWQFAQRVILQKPLLGFGLDQVQVAFREYPAPLLPAVYRDVLKDLYITRTHNYLLDLLIFGGLVSLLAWSGVIWQFFKRKTAPEFKEMMILYLIWSFWQNQSIVHLMIFWVFVGLSIRLNETDH</sequence>
<feature type="transmembrane region" description="Helical" evidence="5">
    <location>
        <begin position="30"/>
        <end position="47"/>
    </location>
</feature>
<keyword evidence="4 5" id="KW-0472">Membrane</keyword>
<evidence type="ECO:0000256" key="4">
    <source>
        <dbReference type="ARBA" id="ARBA00023136"/>
    </source>
</evidence>
<dbReference type="InterPro" id="IPR051533">
    <property type="entry name" value="WaaL-like"/>
</dbReference>
<dbReference type="Proteomes" id="UP000177328">
    <property type="component" value="Unassembled WGS sequence"/>
</dbReference>
<dbReference type="Pfam" id="PF04932">
    <property type="entry name" value="Wzy_C"/>
    <property type="match status" value="1"/>
</dbReference>
<comment type="subcellular location">
    <subcellularLocation>
        <location evidence="1">Membrane</location>
        <topology evidence="1">Multi-pass membrane protein</topology>
    </subcellularLocation>
</comment>
<feature type="transmembrane region" description="Helical" evidence="5">
    <location>
        <begin position="323"/>
        <end position="347"/>
    </location>
</feature>
<comment type="caution">
    <text evidence="7">The sequence shown here is derived from an EMBL/GenBank/DDBJ whole genome shotgun (WGS) entry which is preliminary data.</text>
</comment>
<feature type="transmembrane region" description="Helical" evidence="5">
    <location>
        <begin position="88"/>
        <end position="107"/>
    </location>
</feature>
<feature type="transmembrane region" description="Helical" evidence="5">
    <location>
        <begin position="220"/>
        <end position="238"/>
    </location>
</feature>
<feature type="transmembrane region" description="Helical" evidence="5">
    <location>
        <begin position="59"/>
        <end position="76"/>
    </location>
</feature>
<proteinExistence type="predicted"/>